<dbReference type="AlphaFoldDB" id="A0A183P7V3"/>
<evidence type="ECO:0000313" key="2">
    <source>
        <dbReference type="Proteomes" id="UP000269396"/>
    </source>
</evidence>
<dbReference type="Proteomes" id="UP000269396">
    <property type="component" value="Unassembled WGS sequence"/>
</dbReference>
<proteinExistence type="predicted"/>
<evidence type="ECO:0000313" key="1">
    <source>
        <dbReference type="EMBL" id="VDP54478.1"/>
    </source>
</evidence>
<reference evidence="1 2" key="1">
    <citation type="submission" date="2018-11" db="EMBL/GenBank/DDBJ databases">
        <authorList>
            <consortium name="Pathogen Informatics"/>
        </authorList>
    </citation>
    <scope>NUCLEOTIDE SEQUENCE [LARGE SCALE GENOMIC DNA]</scope>
    <source>
        <strain>Denwood</strain>
        <strain evidence="2">Zambia</strain>
    </source>
</reference>
<name>A0A183P7V3_9TREM</name>
<accession>A0A183P7V3</accession>
<keyword evidence="2" id="KW-1185">Reference proteome</keyword>
<organism evidence="1 2">
    <name type="scientific">Schistosoma mattheei</name>
    <dbReference type="NCBI Taxonomy" id="31246"/>
    <lineage>
        <taxon>Eukaryota</taxon>
        <taxon>Metazoa</taxon>
        <taxon>Spiralia</taxon>
        <taxon>Lophotrochozoa</taxon>
        <taxon>Platyhelminthes</taxon>
        <taxon>Trematoda</taxon>
        <taxon>Digenea</taxon>
        <taxon>Strigeidida</taxon>
        <taxon>Schistosomatoidea</taxon>
        <taxon>Schistosomatidae</taxon>
        <taxon>Schistosoma</taxon>
    </lineage>
</organism>
<dbReference type="EMBL" id="UZAL01030573">
    <property type="protein sequence ID" value="VDP54478.1"/>
    <property type="molecule type" value="Genomic_DNA"/>
</dbReference>
<gene>
    <name evidence="1" type="ORF">SMTD_LOCUS10439</name>
</gene>
<protein>
    <submittedName>
        <fullName evidence="1">Uncharacterized protein</fullName>
    </submittedName>
</protein>
<sequence>MKISTSEGKHGIQWKSPNQLDDLDFTDDPVLLSHTHEQMQIKTASVAAVSASIGFNMHKGKNKIHKYNTENTNTITFDGEAVEDVEPFTCLGSIIDEQGGSDAGLANQGRNSYN</sequence>